<dbReference type="InterPro" id="IPR050833">
    <property type="entry name" value="Poly_Biosynth_Transport"/>
</dbReference>
<dbReference type="KEGG" id="stha:NCTC11429_01113"/>
<feature type="transmembrane region" description="Helical" evidence="6">
    <location>
        <begin position="389"/>
        <end position="408"/>
    </location>
</feature>
<dbReference type="GO" id="GO:0005886">
    <property type="term" value="C:plasma membrane"/>
    <property type="evidence" value="ECO:0007669"/>
    <property type="project" value="UniProtKB-SubCell"/>
</dbReference>
<dbReference type="PANTHER" id="PTHR30250:SF11">
    <property type="entry name" value="O-ANTIGEN TRANSPORTER-RELATED"/>
    <property type="match status" value="1"/>
</dbReference>
<evidence type="ECO:0000256" key="5">
    <source>
        <dbReference type="ARBA" id="ARBA00023136"/>
    </source>
</evidence>
<keyword evidence="3 6" id="KW-0812">Transmembrane</keyword>
<dbReference type="Pfam" id="PF01554">
    <property type="entry name" value="MatE"/>
    <property type="match status" value="1"/>
</dbReference>
<dbReference type="Proteomes" id="UP000308196">
    <property type="component" value="Chromosome"/>
</dbReference>
<keyword evidence="4 6" id="KW-1133">Transmembrane helix</keyword>
<accession>A0A4U9UIG4</accession>
<gene>
    <name evidence="7" type="ORF">NCTC11429_01113</name>
</gene>
<name>A0A4U9UIG4_9SPHI</name>
<feature type="transmembrane region" description="Helical" evidence="6">
    <location>
        <begin position="198"/>
        <end position="224"/>
    </location>
</feature>
<dbReference type="GO" id="GO:0015297">
    <property type="term" value="F:antiporter activity"/>
    <property type="evidence" value="ECO:0007669"/>
    <property type="project" value="InterPro"/>
</dbReference>
<dbReference type="AlphaFoldDB" id="A0A4U9UIG4"/>
<feature type="transmembrane region" description="Helical" evidence="6">
    <location>
        <begin position="274"/>
        <end position="294"/>
    </location>
</feature>
<feature type="transmembrane region" description="Helical" evidence="6">
    <location>
        <begin position="315"/>
        <end position="333"/>
    </location>
</feature>
<feature type="transmembrane region" description="Helical" evidence="6">
    <location>
        <begin position="353"/>
        <end position="377"/>
    </location>
</feature>
<feature type="transmembrane region" description="Helical" evidence="6">
    <location>
        <begin position="12"/>
        <end position="33"/>
    </location>
</feature>
<protein>
    <submittedName>
        <fullName evidence="7">Polysaccharide biosynthesis protein</fullName>
    </submittedName>
</protein>
<dbReference type="EMBL" id="LR590484">
    <property type="protein sequence ID" value="VTR33076.1"/>
    <property type="molecule type" value="Genomic_DNA"/>
</dbReference>
<evidence type="ECO:0000256" key="2">
    <source>
        <dbReference type="ARBA" id="ARBA00022475"/>
    </source>
</evidence>
<comment type="subcellular location">
    <subcellularLocation>
        <location evidence="1">Cell membrane</location>
        <topology evidence="1">Multi-pass membrane protein</topology>
    </subcellularLocation>
</comment>
<dbReference type="InterPro" id="IPR002528">
    <property type="entry name" value="MATE_fam"/>
</dbReference>
<evidence type="ECO:0000313" key="7">
    <source>
        <dbReference type="EMBL" id="VTR33076.1"/>
    </source>
</evidence>
<sequence length="500" mass="57658">MSTVKKFLSDTVIYGVTTIVSRMIGFLMTPLYLRKFKDAAVYGIYSNFYAWMSMLNAVLAFGMETTYFRYLQKVESEDRDKVYNNSLFVTLITSGLLLLSVFVFTSPIAAWFADGGDVSVYEQYIKYFAFILVADALAVVPFTKLRAEGRPYKYSALKFINIGITVVSNLFFIVFLPSWVHTYSFWENFAGAWFKEGWIGYVFISNLLASLVTLLLLLPELLAFRFRFDRKLMHEMLRYSLPILVANISFIINENLDKMFFPKLMPGEAGKEDLGIYGAVAKLAVFLSLFVTAFRLGAEPFFFSYSKNQNASKTYAVIMEYFVILMVVAMVGLTVNLDWLKYFIRGNEKEIAAYWTGLKIVPILLFNYVLLGIYMNLSIWYKLTDHTRYAIYISGIGAVITILLNIWLIPIYSYVGAVLSTTMVYLVMIGFSLYWGQKYYPIPYKLLKIVLYLAMGLLISWLSFQIFESNIWIGNFMLLLLLFAVYMLEKDGLVRLIRRK</sequence>
<organism evidence="7 8">
    <name type="scientific">Sphingobacterium thalpophilum</name>
    <dbReference type="NCBI Taxonomy" id="259"/>
    <lineage>
        <taxon>Bacteria</taxon>
        <taxon>Pseudomonadati</taxon>
        <taxon>Bacteroidota</taxon>
        <taxon>Sphingobacteriia</taxon>
        <taxon>Sphingobacteriales</taxon>
        <taxon>Sphingobacteriaceae</taxon>
        <taxon>Sphingobacterium</taxon>
    </lineage>
</organism>
<feature type="transmembrane region" description="Helical" evidence="6">
    <location>
        <begin position="155"/>
        <end position="178"/>
    </location>
</feature>
<dbReference type="RefSeq" id="WP_028070701.1">
    <property type="nucleotide sequence ID" value="NZ_LR590484.1"/>
</dbReference>
<dbReference type="GeneID" id="78461889"/>
<keyword evidence="5 6" id="KW-0472">Membrane</keyword>
<feature type="transmembrane region" description="Helical" evidence="6">
    <location>
        <begin position="39"/>
        <end position="61"/>
    </location>
</feature>
<dbReference type="GO" id="GO:0042910">
    <property type="term" value="F:xenobiotic transmembrane transporter activity"/>
    <property type="evidence" value="ECO:0007669"/>
    <property type="project" value="InterPro"/>
</dbReference>
<keyword evidence="2" id="KW-1003">Cell membrane</keyword>
<evidence type="ECO:0000256" key="3">
    <source>
        <dbReference type="ARBA" id="ARBA00022692"/>
    </source>
</evidence>
<dbReference type="PANTHER" id="PTHR30250">
    <property type="entry name" value="PST FAMILY PREDICTED COLANIC ACID TRANSPORTER"/>
    <property type="match status" value="1"/>
</dbReference>
<feature type="transmembrane region" description="Helical" evidence="6">
    <location>
        <begin position="470"/>
        <end position="488"/>
    </location>
</feature>
<feature type="transmembrane region" description="Helical" evidence="6">
    <location>
        <begin position="82"/>
        <end position="104"/>
    </location>
</feature>
<evidence type="ECO:0000313" key="8">
    <source>
        <dbReference type="Proteomes" id="UP000308196"/>
    </source>
</evidence>
<evidence type="ECO:0000256" key="6">
    <source>
        <dbReference type="SAM" id="Phobius"/>
    </source>
</evidence>
<feature type="transmembrane region" description="Helical" evidence="6">
    <location>
        <begin position="446"/>
        <end position="464"/>
    </location>
</feature>
<feature type="transmembrane region" description="Helical" evidence="6">
    <location>
        <begin position="414"/>
        <end position="434"/>
    </location>
</feature>
<feature type="transmembrane region" description="Helical" evidence="6">
    <location>
        <begin position="236"/>
        <end position="254"/>
    </location>
</feature>
<evidence type="ECO:0000256" key="1">
    <source>
        <dbReference type="ARBA" id="ARBA00004651"/>
    </source>
</evidence>
<dbReference type="STRING" id="1123265.GCA_000686625_04030"/>
<feature type="transmembrane region" description="Helical" evidence="6">
    <location>
        <begin position="124"/>
        <end position="143"/>
    </location>
</feature>
<evidence type="ECO:0000256" key="4">
    <source>
        <dbReference type="ARBA" id="ARBA00022989"/>
    </source>
</evidence>
<proteinExistence type="predicted"/>
<reference evidence="7 8" key="1">
    <citation type="submission" date="2019-05" db="EMBL/GenBank/DDBJ databases">
        <authorList>
            <consortium name="Pathogen Informatics"/>
        </authorList>
    </citation>
    <scope>NUCLEOTIDE SEQUENCE [LARGE SCALE GENOMIC DNA]</scope>
    <source>
        <strain evidence="7 8">NCTC11429</strain>
    </source>
</reference>